<reference evidence="1" key="2">
    <citation type="submission" date="2020-08" db="EMBL/GenBank/DDBJ databases">
        <authorList>
            <person name="Shumante A."/>
            <person name="Zimin A.V."/>
            <person name="Puiu D."/>
            <person name="Salzberg S.L."/>
        </authorList>
    </citation>
    <scope>NUCLEOTIDE SEQUENCE</scope>
    <source>
        <strain evidence="1">WC2-LM</strain>
        <tissue evidence="1">Liver</tissue>
    </source>
</reference>
<evidence type="ECO:0000313" key="2">
    <source>
        <dbReference type="EMBL" id="VTJ88388.1"/>
    </source>
</evidence>
<organism evidence="2 3">
    <name type="scientific">Marmota monax</name>
    <name type="common">Woodchuck</name>
    <dbReference type="NCBI Taxonomy" id="9995"/>
    <lineage>
        <taxon>Eukaryota</taxon>
        <taxon>Metazoa</taxon>
        <taxon>Chordata</taxon>
        <taxon>Craniata</taxon>
        <taxon>Vertebrata</taxon>
        <taxon>Euteleostomi</taxon>
        <taxon>Mammalia</taxon>
        <taxon>Eutheria</taxon>
        <taxon>Euarchontoglires</taxon>
        <taxon>Glires</taxon>
        <taxon>Rodentia</taxon>
        <taxon>Sciuromorpha</taxon>
        <taxon>Sciuridae</taxon>
        <taxon>Xerinae</taxon>
        <taxon>Marmotini</taxon>
        <taxon>Marmota</taxon>
    </lineage>
</organism>
<dbReference type="AlphaFoldDB" id="A0A5E4D2X7"/>
<gene>
    <name evidence="1" type="ORF">GHT09_017120</name>
    <name evidence="2" type="ORF">MONAX_5E029638</name>
</gene>
<dbReference type="EMBL" id="WJEC01006670">
    <property type="protein sequence ID" value="KAF7471854.1"/>
    <property type="molecule type" value="Genomic_DNA"/>
</dbReference>
<sequence>MQLLGSRESKQPPSRQLAKGKEALPELASEILGGLHLPGSFVISGEERCNLFVTSFICSYRNQAFYLQF</sequence>
<dbReference type="EMBL" id="CABDUW010002931">
    <property type="protein sequence ID" value="VTJ88388.1"/>
    <property type="molecule type" value="Genomic_DNA"/>
</dbReference>
<evidence type="ECO:0000313" key="3">
    <source>
        <dbReference type="Proteomes" id="UP000335636"/>
    </source>
</evidence>
<proteinExistence type="predicted"/>
<dbReference type="Proteomes" id="UP000335636">
    <property type="component" value="Unassembled WGS sequence"/>
</dbReference>
<dbReference type="Proteomes" id="UP000662637">
    <property type="component" value="Unassembled WGS sequence"/>
</dbReference>
<accession>A0A5E4D2X7</accession>
<protein>
    <submittedName>
        <fullName evidence="2">Uncharacterized protein</fullName>
    </submittedName>
</protein>
<keyword evidence="3" id="KW-1185">Reference proteome</keyword>
<reference evidence="2 3" key="1">
    <citation type="submission" date="2019-04" db="EMBL/GenBank/DDBJ databases">
        <authorList>
            <person name="Alioto T."/>
            <person name="Alioto T."/>
        </authorList>
    </citation>
    <scope>NUCLEOTIDE SEQUENCE [LARGE SCALE GENOMIC DNA]</scope>
</reference>
<name>A0A5E4D2X7_MARMO</name>
<evidence type="ECO:0000313" key="1">
    <source>
        <dbReference type="EMBL" id="KAF7471854.1"/>
    </source>
</evidence>